<organism evidence="1 2">
    <name type="scientific">Anaeramoeba ignava</name>
    <name type="common">Anaerobic marine amoeba</name>
    <dbReference type="NCBI Taxonomy" id="1746090"/>
    <lineage>
        <taxon>Eukaryota</taxon>
        <taxon>Metamonada</taxon>
        <taxon>Anaeramoebidae</taxon>
        <taxon>Anaeramoeba</taxon>
    </lineage>
</organism>
<dbReference type="AlphaFoldDB" id="A0A9Q0LE36"/>
<protein>
    <recommendedName>
        <fullName evidence="3">Phosphoribulokinase/uridine kinase domain-containing protein</fullName>
    </recommendedName>
</protein>
<evidence type="ECO:0008006" key="3">
    <source>
        <dbReference type="Google" id="ProtNLM"/>
    </source>
</evidence>
<dbReference type="Proteomes" id="UP001149090">
    <property type="component" value="Unassembled WGS sequence"/>
</dbReference>
<dbReference type="InterPro" id="IPR027417">
    <property type="entry name" value="P-loop_NTPase"/>
</dbReference>
<comment type="caution">
    <text evidence="1">The sequence shown here is derived from an EMBL/GenBank/DDBJ whole genome shotgun (WGS) entry which is preliminary data.</text>
</comment>
<proteinExistence type="predicted"/>
<evidence type="ECO:0000313" key="2">
    <source>
        <dbReference type="Proteomes" id="UP001149090"/>
    </source>
</evidence>
<dbReference type="OMA" id="QNDANTS"/>
<dbReference type="Gene3D" id="3.40.50.300">
    <property type="entry name" value="P-loop containing nucleotide triphosphate hydrolases"/>
    <property type="match status" value="1"/>
</dbReference>
<dbReference type="SUPFAM" id="SSF52540">
    <property type="entry name" value="P-loop containing nucleoside triphosphate hydrolases"/>
    <property type="match status" value="1"/>
</dbReference>
<keyword evidence="2" id="KW-1185">Reference proteome</keyword>
<accession>A0A9Q0LE36</accession>
<name>A0A9Q0LE36_ANAIG</name>
<sequence length="171" mass="20722">MIFNTQAFHQDYFFDRKWIFQHKGNWENPGAILWDEMKEQIRQVMIHLKEKKQHILIIEGFLLFALEELNSIFDIKIWIEISEDIMYNRRMSTTTVPEVYFHLFLWPEYESYRKKSILPLIENSSIHQIEGTLPKVVVVQQALDLIFDLFSQMKSGKEKRSFNKQFFLDQK</sequence>
<dbReference type="OrthoDB" id="10041966at2759"/>
<evidence type="ECO:0000313" key="1">
    <source>
        <dbReference type="EMBL" id="KAJ5069575.1"/>
    </source>
</evidence>
<dbReference type="EMBL" id="JAPDFW010000103">
    <property type="protein sequence ID" value="KAJ5069575.1"/>
    <property type="molecule type" value="Genomic_DNA"/>
</dbReference>
<reference evidence="1" key="1">
    <citation type="submission" date="2022-10" db="EMBL/GenBank/DDBJ databases">
        <title>Novel sulphate-reducing endosymbionts in the free-living metamonad Anaeramoeba.</title>
        <authorList>
            <person name="Jerlstrom-Hultqvist J."/>
            <person name="Cepicka I."/>
            <person name="Gallot-Lavallee L."/>
            <person name="Salas-Leiva D."/>
            <person name="Curtis B.A."/>
            <person name="Zahonova K."/>
            <person name="Pipaliya S."/>
            <person name="Dacks J."/>
            <person name="Roger A.J."/>
        </authorList>
    </citation>
    <scope>NUCLEOTIDE SEQUENCE</scope>
    <source>
        <strain evidence="1">BMAN</strain>
    </source>
</reference>
<gene>
    <name evidence="1" type="ORF">M0811_02145</name>
</gene>